<dbReference type="InterPro" id="IPR009739">
    <property type="entry name" value="LprI-like_N"/>
</dbReference>
<evidence type="ECO:0000313" key="2">
    <source>
        <dbReference type="EMBL" id="TWI64488.1"/>
    </source>
</evidence>
<dbReference type="AlphaFoldDB" id="A0A562R603"/>
<evidence type="ECO:0000313" key="3">
    <source>
        <dbReference type="Proteomes" id="UP000318431"/>
    </source>
</evidence>
<dbReference type="EMBL" id="VLLB01000005">
    <property type="protein sequence ID" value="TWI64488.1"/>
    <property type="molecule type" value="Genomic_DNA"/>
</dbReference>
<dbReference type="Proteomes" id="UP000318431">
    <property type="component" value="Unassembled WGS sequence"/>
</dbReference>
<proteinExistence type="predicted"/>
<organism evidence="2 3">
    <name type="scientific">Pseudoduganella lurida</name>
    <dbReference type="NCBI Taxonomy" id="1036180"/>
    <lineage>
        <taxon>Bacteria</taxon>
        <taxon>Pseudomonadati</taxon>
        <taxon>Pseudomonadota</taxon>
        <taxon>Betaproteobacteria</taxon>
        <taxon>Burkholderiales</taxon>
        <taxon>Oxalobacteraceae</taxon>
        <taxon>Telluria group</taxon>
        <taxon>Pseudoduganella</taxon>
    </lineage>
</organism>
<dbReference type="Pfam" id="PF07007">
    <property type="entry name" value="LprI"/>
    <property type="match status" value="1"/>
</dbReference>
<dbReference type="OrthoDB" id="7340239at2"/>
<feature type="domain" description="Lysozyme inhibitor LprI-like N-terminal" evidence="1">
    <location>
        <begin position="198"/>
        <end position="275"/>
    </location>
</feature>
<dbReference type="Gene3D" id="1.20.1270.180">
    <property type="match status" value="1"/>
</dbReference>
<protein>
    <submittedName>
        <fullName evidence="2">Uncharacterized protein YecT (DUF1311 family)</fullName>
    </submittedName>
</protein>
<comment type="caution">
    <text evidence="2">The sequence shown here is derived from an EMBL/GenBank/DDBJ whole genome shotgun (WGS) entry which is preliminary data.</text>
</comment>
<keyword evidence="3" id="KW-1185">Reference proteome</keyword>
<gene>
    <name evidence="2" type="ORF">IP91_03259</name>
</gene>
<reference evidence="2 3" key="1">
    <citation type="journal article" date="2015" name="Stand. Genomic Sci.">
        <title>Genomic Encyclopedia of Bacterial and Archaeal Type Strains, Phase III: the genomes of soil and plant-associated and newly described type strains.</title>
        <authorList>
            <person name="Whitman W.B."/>
            <person name="Woyke T."/>
            <person name="Klenk H.P."/>
            <person name="Zhou Y."/>
            <person name="Lilburn T.G."/>
            <person name="Beck B.J."/>
            <person name="De Vos P."/>
            <person name="Vandamme P."/>
            <person name="Eisen J.A."/>
            <person name="Garrity G."/>
            <person name="Hugenholtz P."/>
            <person name="Kyrpides N.C."/>
        </authorList>
    </citation>
    <scope>NUCLEOTIDE SEQUENCE [LARGE SCALE GENOMIC DNA]</scope>
    <source>
        <strain evidence="2 3">CGMCC 1.10822</strain>
    </source>
</reference>
<sequence>MISEGFERCSPIGSYYEQLRRGATADWQGVRACAEKEKNDAVLMMLYANGLGVGRDLDRAIAHACRVDGAAMETKYRVEHLLAMKAGKDSKRFDLCDDITSGYMGGFCARITEEAHGRQRDTRYATIEKALTAAQRPSYDRLRKATTAFAKHVGNDETDLSGTARAAFAIEATAAVEDQLLDDLRTADKGELPKAVDVARADAALNAAYRKLMALPANEKGEVGDGTVTKDGIRATQRSWIAYRDAWVAFARLRYPSVPAAAWQTRLTDRRTDELKGWLP</sequence>
<name>A0A562R603_9BURK</name>
<dbReference type="RefSeq" id="WP_145650133.1">
    <property type="nucleotide sequence ID" value="NZ_VLLB01000005.1"/>
</dbReference>
<accession>A0A562R603</accession>
<evidence type="ECO:0000259" key="1">
    <source>
        <dbReference type="Pfam" id="PF07007"/>
    </source>
</evidence>